<dbReference type="AlphaFoldDB" id="A0A101USD6"/>
<sequence>MTDLHYDVQGTGPVLLILPGGAGHPMALGPLTDALADRFTVVTYDPLGLAHGRLGLPVADQRVEGWSDGAHRVLQEALPEGESAYVFATSSGSVPALDLLARHPRRLRHVVVHEPPCVGVLPDGTRWQAMFGEVYGTYRAAGLQAAATHMSAVLTETVPEERPQDQGQGQPMSRDEELTNPMAIFLAHVLRPFTSYAPDLAALSSAHLTLAAGADSRGQLLHRTAEFIAGQTKSDFVELPGGHIGAVEHPVTFAERLAESLLRSRGD</sequence>
<keyword evidence="2" id="KW-0378">Hydrolase</keyword>
<proteinExistence type="predicted"/>
<organism evidence="2 3">
    <name type="scientific">Streptomyces dysideae</name>
    <dbReference type="NCBI Taxonomy" id="909626"/>
    <lineage>
        <taxon>Bacteria</taxon>
        <taxon>Bacillati</taxon>
        <taxon>Actinomycetota</taxon>
        <taxon>Actinomycetes</taxon>
        <taxon>Kitasatosporales</taxon>
        <taxon>Streptomycetaceae</taxon>
        <taxon>Streptomyces</taxon>
    </lineage>
</organism>
<dbReference type="InterPro" id="IPR029058">
    <property type="entry name" value="AB_hydrolase_fold"/>
</dbReference>
<feature type="domain" description="AB hydrolase-1" evidence="1">
    <location>
        <begin position="13"/>
        <end position="163"/>
    </location>
</feature>
<evidence type="ECO:0000313" key="2">
    <source>
        <dbReference type="EMBL" id="KUO16006.1"/>
    </source>
</evidence>
<name>A0A101USD6_9ACTN</name>
<evidence type="ECO:0000259" key="1">
    <source>
        <dbReference type="Pfam" id="PF00561"/>
    </source>
</evidence>
<dbReference type="SUPFAM" id="SSF53474">
    <property type="entry name" value="alpha/beta-Hydrolases"/>
    <property type="match status" value="1"/>
</dbReference>
<dbReference type="Proteomes" id="UP000053260">
    <property type="component" value="Unassembled WGS sequence"/>
</dbReference>
<dbReference type="OrthoDB" id="3210164at2"/>
<dbReference type="EMBL" id="LMXB01000096">
    <property type="protein sequence ID" value="KUO16006.1"/>
    <property type="molecule type" value="Genomic_DNA"/>
</dbReference>
<dbReference type="STRING" id="909626.AQJ91_37890"/>
<dbReference type="Gene3D" id="3.40.50.1820">
    <property type="entry name" value="alpha/beta hydrolase"/>
    <property type="match status" value="1"/>
</dbReference>
<dbReference type="InterPro" id="IPR000073">
    <property type="entry name" value="AB_hydrolase_1"/>
</dbReference>
<dbReference type="RefSeq" id="WP_067031195.1">
    <property type="nucleotide sequence ID" value="NZ_KQ949109.1"/>
</dbReference>
<dbReference type="Pfam" id="PF00561">
    <property type="entry name" value="Abhydrolase_1"/>
    <property type="match status" value="1"/>
</dbReference>
<accession>A0A101USD6</accession>
<reference evidence="2 3" key="1">
    <citation type="submission" date="2015-10" db="EMBL/GenBank/DDBJ databases">
        <title>Draft genome sequence of Streptomyces sp. RV15, isolated from a marine sponge.</title>
        <authorList>
            <person name="Ruckert C."/>
            <person name="Abdelmohsen U.R."/>
            <person name="Winkler A."/>
            <person name="Hentschel U."/>
            <person name="Kalinowski J."/>
            <person name="Kampfer P."/>
            <person name="Glaeser S."/>
        </authorList>
    </citation>
    <scope>NUCLEOTIDE SEQUENCE [LARGE SCALE GENOMIC DNA]</scope>
    <source>
        <strain evidence="2 3">RV15</strain>
    </source>
</reference>
<evidence type="ECO:0000313" key="3">
    <source>
        <dbReference type="Proteomes" id="UP000053260"/>
    </source>
</evidence>
<comment type="caution">
    <text evidence="2">The sequence shown here is derived from an EMBL/GenBank/DDBJ whole genome shotgun (WGS) entry which is preliminary data.</text>
</comment>
<keyword evidence="3" id="KW-1185">Reference proteome</keyword>
<protein>
    <submittedName>
        <fullName evidence="2">Hydrolase</fullName>
    </submittedName>
</protein>
<dbReference type="GO" id="GO:0016787">
    <property type="term" value="F:hydrolase activity"/>
    <property type="evidence" value="ECO:0007669"/>
    <property type="project" value="UniProtKB-KW"/>
</dbReference>
<gene>
    <name evidence="2" type="ORF">AQJ91_37890</name>
</gene>